<sequence>MAAIGPFYAHKETRLNLDPATPGSTVAITLPAHGATTWASRKAQKRSHVAEVPIAEDETAFRKNHLAIAASIYHRQHHKSPRSFLWRVLEGGKVLSIRAVDVSRQTNAPDANLTLRLTFPSAITPGCIAFSDSREHDVLNVFVVTESRQLYALNLRPDYFRKPSSTEDNVRDWCKISVPSSFAIGHPHRLVALSADELLISSPNGELQKLTRKSADGSEWDVAHYNDRSFRQNIRSWIPLHGSNTIRYDKGTIDLSTATSIASSYTIIDGMPYAFTVSLDHQLRVWNLQTRKVAYMGDILDQEPGSKETSKRVIDPSHSQLVKVYGEDEGALCVTYSPLGNGQFKFWSIQSAEDGNLAVTDLFPENTLEPQAPTSDLWTLADFSVVQDRTNTEGFTIWTLWKNNTTYRIQKLDFRSASPARVRDAWSQGWTAMAAETLRETPLPTVFQGDPSDGTDKWLEFILTPGRFTEATVETGLAIYEGGLGTKDLTRKSGTLAERMCSSIASTVSLGRASDRSMDFEQFRAATDAQWRRFYRLLIELDKQRGEAMSLVIDPQGEMPWVVLADGLTAVRDCSALEQIWHNPEMAPSGTGHVTALVIAAAALRESLPDQFHHSCNAAVLGELFEEPSLIDQARMRAFYDKCDFANHIGDEEYNQLLANLGGGFKDVTPQIYEDLLELMSASEDIDKRPHLLPLAEFGNKLIVKGVQEIIELHRNICLDQLVLLVLIEAEVNHTEDGIQFETGAVFRQLIMMLQRLELISWLAKTQISLPLARERSNSISEKSSSLTKKPIPSTETITVLEGVLRHLFGLDTRSDESMSSALTEVIIQICAPDSEYEAPPAVIQCFLLKYGRADLAIEFSRFAANDAFSTYVQGRACLASNDASTASMLFKKAAFGIANPDPGKRIDYRSAGYLDATERNLLNAGMPQYYSHIVALYDKQKAYSFVIDFARLSLQFIKPGINDPQSNQLRTEMHSRLFNAAIQTSHYELAHSILALMTDPALQHSSLRTLVTKMCESSYASQLTDLPFLGLQDTVDEILAQKCQSIVDVNMGVPYHKILYAWRIKRSDFRGAAAISLERLQRLQQSGDGDKTLGGDYLETAVTRQYVALINALSCVDPKEAWVLAEELPRKQAPGVKTAQPKRKVVTLEDIRKAYQEELDRIAAIENNQFAFAGGDEMDVL</sequence>
<organism evidence="7 8">
    <name type="scientific">Amorphotheca resinae ATCC 22711</name>
    <dbReference type="NCBI Taxonomy" id="857342"/>
    <lineage>
        <taxon>Eukaryota</taxon>
        <taxon>Fungi</taxon>
        <taxon>Dikarya</taxon>
        <taxon>Ascomycota</taxon>
        <taxon>Pezizomycotina</taxon>
        <taxon>Leotiomycetes</taxon>
        <taxon>Helotiales</taxon>
        <taxon>Amorphothecaceae</taxon>
        <taxon>Amorphotheca</taxon>
    </lineage>
</organism>
<evidence type="ECO:0000256" key="3">
    <source>
        <dbReference type="ARBA" id="ARBA00023242"/>
    </source>
</evidence>
<dbReference type="RefSeq" id="XP_024721339.1">
    <property type="nucleotide sequence ID" value="XM_024863829.1"/>
</dbReference>
<dbReference type="Pfam" id="PF21486">
    <property type="entry name" value="NUP120_helical"/>
    <property type="match status" value="1"/>
</dbReference>
<evidence type="ECO:0000259" key="6">
    <source>
        <dbReference type="Pfam" id="PF23300"/>
    </source>
</evidence>
<feature type="domain" description="Nucleoporin nup120-like HEAT repeat" evidence="6">
    <location>
        <begin position="844"/>
        <end position="1017"/>
    </location>
</feature>
<dbReference type="GeneID" id="36571910"/>
<evidence type="ECO:0000259" key="4">
    <source>
        <dbReference type="Pfam" id="PF11715"/>
    </source>
</evidence>
<dbReference type="Pfam" id="PF23300">
    <property type="entry name" value="HEAT_Nup120"/>
    <property type="match status" value="1"/>
</dbReference>
<dbReference type="InterPro" id="IPR059141">
    <property type="entry name" value="Beta-prop_Nup120_160"/>
</dbReference>
<dbReference type="PANTHER" id="PTHR21286">
    <property type="entry name" value="NUCLEAR PORE COMPLEX PROTEIN NUP160"/>
    <property type="match status" value="1"/>
</dbReference>
<evidence type="ECO:0000259" key="5">
    <source>
        <dbReference type="Pfam" id="PF21486"/>
    </source>
</evidence>
<dbReference type="Pfam" id="PF11715">
    <property type="entry name" value="Beta-prop_Nup120_160"/>
    <property type="match status" value="1"/>
</dbReference>
<feature type="domain" description="Nucleoporin Nup120 helical" evidence="5">
    <location>
        <begin position="622"/>
        <end position="750"/>
    </location>
</feature>
<dbReference type="GO" id="GO:0005643">
    <property type="term" value="C:nuclear pore"/>
    <property type="evidence" value="ECO:0007669"/>
    <property type="project" value="TreeGrafter"/>
</dbReference>
<evidence type="ECO:0000313" key="7">
    <source>
        <dbReference type="EMBL" id="PSS20069.1"/>
    </source>
</evidence>
<dbReference type="EMBL" id="KZ679010">
    <property type="protein sequence ID" value="PSS20069.1"/>
    <property type="molecule type" value="Genomic_DNA"/>
</dbReference>
<evidence type="ECO:0000256" key="1">
    <source>
        <dbReference type="ARBA" id="ARBA00004123"/>
    </source>
</evidence>
<proteinExistence type="predicted"/>
<dbReference type="OrthoDB" id="67716at2759"/>
<dbReference type="AlphaFoldDB" id="A0A2T3B371"/>
<evidence type="ECO:0008006" key="9">
    <source>
        <dbReference type="Google" id="ProtNLM"/>
    </source>
</evidence>
<gene>
    <name evidence="7" type="ORF">M430DRAFT_18251</name>
</gene>
<dbReference type="GO" id="GO:0017056">
    <property type="term" value="F:structural constituent of nuclear pore"/>
    <property type="evidence" value="ECO:0007669"/>
    <property type="project" value="TreeGrafter"/>
</dbReference>
<evidence type="ECO:0000256" key="2">
    <source>
        <dbReference type="ARBA" id="ARBA00022448"/>
    </source>
</evidence>
<keyword evidence="2" id="KW-0813">Transport</keyword>
<evidence type="ECO:0000313" key="8">
    <source>
        <dbReference type="Proteomes" id="UP000241818"/>
    </source>
</evidence>
<reference evidence="7 8" key="1">
    <citation type="journal article" date="2018" name="New Phytol.">
        <title>Comparative genomics and transcriptomics depict ericoid mycorrhizal fungi as versatile saprotrophs and plant mutualists.</title>
        <authorList>
            <person name="Martino E."/>
            <person name="Morin E."/>
            <person name="Grelet G.A."/>
            <person name="Kuo A."/>
            <person name="Kohler A."/>
            <person name="Daghino S."/>
            <person name="Barry K.W."/>
            <person name="Cichocki N."/>
            <person name="Clum A."/>
            <person name="Dockter R.B."/>
            <person name="Hainaut M."/>
            <person name="Kuo R.C."/>
            <person name="LaButti K."/>
            <person name="Lindahl B.D."/>
            <person name="Lindquist E.A."/>
            <person name="Lipzen A."/>
            <person name="Khouja H.R."/>
            <person name="Magnuson J."/>
            <person name="Murat C."/>
            <person name="Ohm R.A."/>
            <person name="Singer S.W."/>
            <person name="Spatafora J.W."/>
            <person name="Wang M."/>
            <person name="Veneault-Fourrey C."/>
            <person name="Henrissat B."/>
            <person name="Grigoriev I.V."/>
            <person name="Martin F.M."/>
            <person name="Perotto S."/>
        </authorList>
    </citation>
    <scope>NUCLEOTIDE SEQUENCE [LARGE SCALE GENOMIC DNA]</scope>
    <source>
        <strain evidence="7 8">ATCC 22711</strain>
    </source>
</reference>
<name>A0A2T3B371_AMORE</name>
<dbReference type="InterPro" id="IPR048884">
    <property type="entry name" value="Nup120_helical"/>
</dbReference>
<keyword evidence="3" id="KW-0539">Nucleus</keyword>
<dbReference type="Proteomes" id="UP000241818">
    <property type="component" value="Unassembled WGS sequence"/>
</dbReference>
<dbReference type="PANTHER" id="PTHR21286:SF0">
    <property type="entry name" value="NUCLEAR PORE COMPLEX PROTEIN NUP160"/>
    <property type="match status" value="1"/>
</dbReference>
<feature type="domain" description="Nucleoporin Nup120/160 beta-propeller" evidence="4">
    <location>
        <begin position="82"/>
        <end position="578"/>
    </location>
</feature>
<dbReference type="InterPro" id="IPR056548">
    <property type="entry name" value="HEAT_Nup120"/>
</dbReference>
<protein>
    <recommendedName>
        <fullName evidence="9">Nucleoporin Nup120/160</fullName>
    </recommendedName>
</protein>
<dbReference type="STRING" id="857342.A0A2T3B371"/>
<accession>A0A2T3B371</accession>
<comment type="subcellular location">
    <subcellularLocation>
        <location evidence="1">Nucleus</location>
    </subcellularLocation>
</comment>
<dbReference type="InterPro" id="IPR021717">
    <property type="entry name" value="Nucleoporin_Nup160"/>
</dbReference>
<dbReference type="InParanoid" id="A0A2T3B371"/>
<keyword evidence="8" id="KW-1185">Reference proteome</keyword>